<comment type="caution">
    <text evidence="2">The sequence shown here is derived from an EMBL/GenBank/DDBJ whole genome shotgun (WGS) entry which is preliminary data.</text>
</comment>
<dbReference type="EMBL" id="PTJA01000006">
    <property type="protein sequence ID" value="PPK80424.1"/>
    <property type="molecule type" value="Genomic_DNA"/>
</dbReference>
<reference evidence="2 3" key="1">
    <citation type="submission" date="2018-02" db="EMBL/GenBank/DDBJ databases">
        <title>Genomic Encyclopedia of Archaeal and Bacterial Type Strains, Phase II (KMG-II): from individual species to whole genera.</title>
        <authorList>
            <person name="Goeker M."/>
        </authorList>
    </citation>
    <scope>NUCLEOTIDE SEQUENCE [LARGE SCALE GENOMIC DNA]</scope>
    <source>
        <strain evidence="2 3">DSM 3808</strain>
    </source>
</reference>
<sequence>MDRIEISEHGKKSISQAEKAANRRKIDMADGAVSFDHNSRVFTLPDGTRISADDVSSEIGEDEYVTIRANDNELTLEPGNYYRLVDKNGEITTFSCGKYGLSSSSFSQHILNGTSMVNKDSSKVELLASLADNANTVGVSLFYQNDWVINTLKDYGFTPGKVSIHINGGNCGDFYLGHNDRLYTIPETQSRIEAINLTNHLEYGAPIGSVWRINGKEYPMNENGYFKIPLDVMCEPGSMEIVDAKGNPVILHDPDV</sequence>
<dbReference type="RefSeq" id="WP_104437128.1">
    <property type="nucleotide sequence ID" value="NZ_PTJA01000006.1"/>
</dbReference>
<proteinExistence type="predicted"/>
<dbReference type="AlphaFoldDB" id="A0A2S6HRX0"/>
<evidence type="ECO:0000313" key="2">
    <source>
        <dbReference type="EMBL" id="PPK80424.1"/>
    </source>
</evidence>
<evidence type="ECO:0000313" key="3">
    <source>
        <dbReference type="Proteomes" id="UP000237749"/>
    </source>
</evidence>
<feature type="region of interest" description="Disordered" evidence="1">
    <location>
        <begin position="1"/>
        <end position="20"/>
    </location>
</feature>
<organism evidence="2 3">
    <name type="scientific">Lacrimispora xylanisolvens</name>
    <dbReference type="NCBI Taxonomy" id="384636"/>
    <lineage>
        <taxon>Bacteria</taxon>
        <taxon>Bacillati</taxon>
        <taxon>Bacillota</taxon>
        <taxon>Clostridia</taxon>
        <taxon>Lachnospirales</taxon>
        <taxon>Lachnospiraceae</taxon>
        <taxon>Lacrimispora</taxon>
    </lineage>
</organism>
<name>A0A2S6HRX0_9FIRM</name>
<feature type="compositionally biased region" description="Basic and acidic residues" evidence="1">
    <location>
        <begin position="1"/>
        <end position="11"/>
    </location>
</feature>
<evidence type="ECO:0000256" key="1">
    <source>
        <dbReference type="SAM" id="MobiDB-lite"/>
    </source>
</evidence>
<protein>
    <submittedName>
        <fullName evidence="2">Uncharacterized protein</fullName>
    </submittedName>
</protein>
<dbReference type="OrthoDB" id="9805202at2"/>
<gene>
    <name evidence="2" type="ORF">BXY41_10614</name>
</gene>
<keyword evidence="3" id="KW-1185">Reference proteome</keyword>
<dbReference type="Proteomes" id="UP000237749">
    <property type="component" value="Unassembled WGS sequence"/>
</dbReference>
<accession>A0A2S6HRX0</accession>